<comment type="caution">
    <text evidence="1">The sequence shown here is derived from an EMBL/GenBank/DDBJ whole genome shotgun (WGS) entry which is preliminary data.</text>
</comment>
<dbReference type="AlphaFoldDB" id="F3PYR2"/>
<dbReference type="EMBL" id="AFBN01000115">
    <property type="protein sequence ID" value="EGF49332.1"/>
    <property type="molecule type" value="Genomic_DNA"/>
</dbReference>
<dbReference type="STRING" id="763034.HMPREF9446_03968"/>
<proteinExistence type="predicted"/>
<gene>
    <name evidence="1" type="ORF">HMPREF9446_03968</name>
</gene>
<reference evidence="1 2" key="1">
    <citation type="submission" date="2011-02" db="EMBL/GenBank/DDBJ databases">
        <authorList>
            <person name="Weinstock G."/>
            <person name="Sodergren E."/>
            <person name="Clifton S."/>
            <person name="Fulton L."/>
            <person name="Fulton B."/>
            <person name="Courtney L."/>
            <person name="Fronick C."/>
            <person name="Harrison M."/>
            <person name="Strong C."/>
            <person name="Farmer C."/>
            <person name="Delahaunty K."/>
            <person name="Markovic C."/>
            <person name="Hall O."/>
            <person name="Minx P."/>
            <person name="Tomlinson C."/>
            <person name="Mitreva M."/>
            <person name="Hou S."/>
            <person name="Chen J."/>
            <person name="Wollam A."/>
            <person name="Pepin K.H."/>
            <person name="Johnson M."/>
            <person name="Bhonagiri V."/>
            <person name="Zhang X."/>
            <person name="Suruliraj S."/>
            <person name="Warren W."/>
            <person name="Chinwalla A."/>
            <person name="Mardis E.R."/>
            <person name="Wilson R.K."/>
        </authorList>
    </citation>
    <scope>NUCLEOTIDE SEQUENCE [LARGE SCALE GENOMIC DNA]</scope>
    <source>
        <strain evidence="1 2">YIT 12057</strain>
    </source>
</reference>
<name>F3PYR2_9BACE</name>
<organism evidence="1 2">
    <name type="scientific">Bacteroides fluxus YIT 12057</name>
    <dbReference type="NCBI Taxonomy" id="763034"/>
    <lineage>
        <taxon>Bacteria</taxon>
        <taxon>Pseudomonadati</taxon>
        <taxon>Bacteroidota</taxon>
        <taxon>Bacteroidia</taxon>
        <taxon>Bacteroidales</taxon>
        <taxon>Bacteroidaceae</taxon>
        <taxon>Bacteroides</taxon>
    </lineage>
</organism>
<accession>F3PYR2</accession>
<dbReference type="HOGENOM" id="CLU_3265669_0_0_10"/>
<evidence type="ECO:0000313" key="1">
    <source>
        <dbReference type="EMBL" id="EGF49332.1"/>
    </source>
</evidence>
<dbReference type="Proteomes" id="UP000003416">
    <property type="component" value="Unassembled WGS sequence"/>
</dbReference>
<sequence>MQIERYNADFLSSLDKISCVSAELFHASMKVLSSVCIIFAT</sequence>
<keyword evidence="2" id="KW-1185">Reference proteome</keyword>
<evidence type="ECO:0000313" key="2">
    <source>
        <dbReference type="Proteomes" id="UP000003416"/>
    </source>
</evidence>
<protein>
    <submittedName>
        <fullName evidence="1">Uncharacterized protein</fullName>
    </submittedName>
</protein>